<feature type="domain" description="VWFA" evidence="2">
    <location>
        <begin position="2082"/>
        <end position="2288"/>
    </location>
</feature>
<evidence type="ECO:0000256" key="1">
    <source>
        <dbReference type="SAM" id="MobiDB-lite"/>
    </source>
</evidence>
<dbReference type="InterPro" id="IPR002035">
    <property type="entry name" value="VWF_A"/>
</dbReference>
<evidence type="ECO:0000259" key="2">
    <source>
        <dbReference type="PROSITE" id="PS50234"/>
    </source>
</evidence>
<dbReference type="Pfam" id="PF19116">
    <property type="entry name" value="DUF5801"/>
    <property type="match status" value="4"/>
</dbReference>
<dbReference type="InterPro" id="IPR036465">
    <property type="entry name" value="vWFA_dom_sf"/>
</dbReference>
<name>A0ABY8BNE4_AFICR</name>
<dbReference type="PROSITE" id="PS50234">
    <property type="entry name" value="VWFA"/>
    <property type="match status" value="1"/>
</dbReference>
<dbReference type="SMART" id="SM00327">
    <property type="entry name" value="VWA"/>
    <property type="match status" value="1"/>
</dbReference>
<dbReference type="Gene3D" id="2.60.40.10">
    <property type="entry name" value="Immunoglobulins"/>
    <property type="match status" value="6"/>
</dbReference>
<dbReference type="EMBL" id="CP113162">
    <property type="protein sequence ID" value="WEF50265.1"/>
    <property type="molecule type" value="Genomic_DNA"/>
</dbReference>
<dbReference type="InterPro" id="IPR043824">
    <property type="entry name" value="DUF5801"/>
</dbReference>
<dbReference type="Pfam" id="PF19077">
    <property type="entry name" value="Big_13"/>
    <property type="match status" value="3"/>
</dbReference>
<organism evidence="3 4">
    <name type="scientific">Afipia carboxydohydrogena</name>
    <name type="common">Pseudomonas carboxydohydrogena</name>
    <dbReference type="NCBI Taxonomy" id="290"/>
    <lineage>
        <taxon>Bacteria</taxon>
        <taxon>Pseudomonadati</taxon>
        <taxon>Pseudomonadota</taxon>
        <taxon>Alphaproteobacteria</taxon>
        <taxon>Hyphomicrobiales</taxon>
        <taxon>Nitrobacteraceae</taxon>
        <taxon>Afipia</taxon>
    </lineage>
</organism>
<dbReference type="InterPro" id="IPR011049">
    <property type="entry name" value="Serralysin-like_metalloprot_C"/>
</dbReference>
<gene>
    <name evidence="3" type="ORF">AFIC_001795</name>
</gene>
<proteinExistence type="predicted"/>
<sequence>MNERVWIAQADTTPVQNPAPLKVVTVVKPGSEQAITIDLGFDQKTKVDLSAVASEKMTMVHVGTKLIVLFDNHSTVTIEPFFDSTGKPLANLDVNLGAGHDVTGDQFASLFPITEDQSVLPAAGAGGSPASGADFHNPTVDPLAIGNPLPLLGPEELGNFQVNLPLGPQSNFVDTAPEITLTPAGVDLNGHNIVDEAGIVAHGAQPAGTSAGNGSAEAHGTFVLSDVDGLSDIKSLTINGTVIAIADLVTATAATPIVGSNGHGTLVITDYDAATGIGHYTYTLTTSVTESPAQNNGTDTIPNGDSFTIVVTDNSNVASNPATLLVDIKDDVPSITVSQSVPTLTVDESFLPNGTTPDPGLGHTVDTADFSSAFTVVEGADGGTVSYALSLVSGASNLIDSATDKAVVLTQSGNTISGYVTGHVGDASYLVFTLSVDSASGSATLTQDRAVHELNTNSNNEGISLDSNLVTLTVTATDGDGDVTSKTLDLGSRVTFHDDGPALVANASATATVDEDNIYDLLSHGSSPDFPGHTNLLGAAYATGSLSGLVNFGADGKGGFSFVTGAELTSALAALNSLGLTSHGSDLHFSIATNGPFAGDLIATTGSGFNTHVVLDLHLSSNGNYVVQLFDAVDHDKPQAGTSDENETLQEHGQNTPVDSINFGQIIQATDGDGDHITLDGAFSVKVIDDVPHVSLSANPLVYVGIDESAGSQDGFLGLPPNDTTNGSVRGIFAAFESANASKLGNDTDIAHAVPGSPAIAYAHGPFPIVIPTIVGGADGVSSIVYSLQVAPGGVDSGVQTTNGTHIYLFEDSGLIVGRAGSDAAHAATGTIAFAIAIEQNGDVDIAQYLSLREFNTNSNNETISLTDGVIQAKVVVTDGDGDTASDTVNIGSHILFYDDGPVLVKNASVTATVDEDNIYDLLSHGSSPDFPGHTDLLGAAYATGSLSGLVNFGADGKGGFSFVTGAELTSALGALNGLGLSSHGDALTFSISNLTGDLIATAGSGPNFRVVLDLHLSSDGNYLVQLFDQVDHSKTAGENETLQEHGQNTSVDSIDFGQIIQATDGDGDHITLDGAFSVKVIDDVPHVSLSINPLVYVGIDESAGSQDGFLGLPPNDTTDGSVRGIFAAFESANASKLGNDTDIAHAVPGSPAIAYAHGPFPIVIPTIVGGADGVANVAYSLQVAPGGVDSGVQTTDGTHIYLFQDSTGLIVGRAGSDAAHAATGTIAFAIAIEQNGDVDIAQYLSLREFNTNSNNETISLTDGVIQAKVVVTDGDGDTASDTVNIGSHILFYDDGPSVSVAAASDVNVVVTTYDISGGSDSSTGLFGSLFTATPVYGADGKGADTTWNYSLSVNGFGNHVNSGLTAMAGGKIYLAELPDGTIVGYTGSQAPHGIDSSVVFSISVDGNGTVTLTQYAAINHGSGDLASLADNLIQLTASAHVTDGDGDGADASKTINIGANLHFQDAMPSAGSNDTVKLDDETAVHTYGTQNAGGAGDVPAANTTGTLAHTFGADGAGSVLLQSATFPANQGFTQVVTNGGMTLTIYQEQNGHTVAVVQVSLTDATSGNYTVTELNPVFQPTHSTIEDNVQFTVNYQVTDGDNDSAPGSFLISVNDDTPTLGAIESITVGDSAIHTGTIAFSAGADGVGAGILSGTPPANLTSGGQAVHYWVSADGHTLIGYTGSAPSGSNQPDPGHQVFVLTLNADDQGYSYQQIQKFDSIHTTTAPVNGADFSYTHQPSGEVDVTYNHGANTIAKVTGSGDVNGSGTGFGVDANKFTNGDVLHFDFSQSDTGTATSSVTFSFTKDGSVNYVVHYSDGSSETVNNQAVTTSGLTFNAPTGATIDYVEFAGNNQTPNGGFKIVLNGVDVDTTTSTPTSDLGFHVALTDGDGDPVGGDFSVTAQNNTPPTIDVHPTDPTNPADAHNLVNEAGLSVIGSDAGSDSEITHGTIHLSDADGASTIQSLTVSLGGSSEQVTIADITGGNSHTFDFTSGSAHGTLTITNYDSSTGNANYTYELTKPVDDATPNNGPDIVTDGDSFVLKVTDSSGATGNATLNIDIQDDVPQAHDISQTASAGSNPTMNAILVLDLSLSMADEVGHTGESRLQLMQTAVQNFLSSSGVTFNQITIYTFGTSGSTELLGQFTIGDHSNSHGDYLGQAKFAVGSLNNSDLSAGTDYVAATKLVGSSTGDGYANLTHPAADTTNLYFLSDGDPTAGAHLSTAQETAWTNFLNNSSNDPSYTHVDTVYAVGFGGTSGTGFLSEIAHRAGDTAEVVTDTNALSETLTGTLPSSAEGNVLLGSDNAAGGTGGGADINFGADGPHTVNGHYDGIISIKVGDVTYSFDGTHTTSSGGATPSGFENHDSWIVVPTALGGALTFYFADTGTHHAGDYSYAAPSNLTANANETFHYVVEDGDGDQAGANLVISVKNILHAPTGLDLNASDDQGTSNSDNITNQTTGLTIAGKADNGTSVTLFDDTNHDGIQNNGEVTLASNVTVTNGSFSTDVTLTGDGTHHVVAFETDGSGDTSPTSTSLDIVIDTTPPAVAVTGIQNDSGVVGDHLTNDNRLVILGTAEAGASVDVYRGNVYIGSTTADGTGHWSVSNENTALSDGTYLYTAVAKDVAGNSATAAPYAVTIDRTPPTVTIDTVAGDNTINLAEKTAGVTITGTNEIGSTVTLDGHAVTQTDATHWSYTLTDSDYTAFGQGSESLTAIATDAAGNPATSTRNITIDTIAPAAGTLSFSSLNDTGVQQTPPITTDNKFSLNLSGEGSGSVIYQVSTDNGQNWVTTGTNQNNIADGDYQYRAIVTDSAGNSSTSNVIEVVIDTAAPGKPTITGVTDDVAPFTGTVANNGLTNDATPTLTGMAEANSIVTIKDGSTTLGTTLAGTDGSWTYTTTPLSDGTHTFTATATDAAGNVGSASSSYIVKTDTTATIAIATLIADDNIVNAAEDHAVVIRGTTTGVEQGQVVTVTLSDGTHVLTETATVQSNGSWTASSADIHTFTNGNITVHADVSDKAGNAASQDTNLTLDNIAPETHLDNIILQTWTTSGGGTSVSFTDHAFLDAGSDPTSVVFGSFSSQSGLSISDNSSTDIATLKNTSSSGSDNFSFTLKDLAGNESIPDSVHVMTDGNPGDSTITGTTGNDLIIDNSTGGTHYTLDGGIGNDILIGRDGDTLHGGDGADTFMLTSASARVIIDDFHLNQNDTIDVTSLFSVSHSGSNHELSDYVRLNGNQLQVDTDGGSHGSGGNQWTTVATFSAGSVPTEITILYQDSQHATAQQAHLT</sequence>
<keyword evidence="4" id="KW-1185">Reference proteome</keyword>
<evidence type="ECO:0000313" key="3">
    <source>
        <dbReference type="EMBL" id="WEF50265.1"/>
    </source>
</evidence>
<feature type="region of interest" description="Disordered" evidence="1">
    <location>
        <begin position="636"/>
        <end position="657"/>
    </location>
</feature>
<reference evidence="3 4" key="1">
    <citation type="submission" date="2022-11" db="EMBL/GenBank/DDBJ databases">
        <authorList>
            <person name="Siebert D."/>
            <person name="Busche T."/>
            <person name="Saydam E."/>
            <person name="Kalinowski J."/>
            <person name="Ruckert C."/>
            <person name="Blombach B."/>
        </authorList>
    </citation>
    <scope>NUCLEOTIDE SEQUENCE [LARGE SCALE GENOMIC DNA]</scope>
    <source>
        <strain evidence="3 4">DSM 1083</strain>
    </source>
</reference>
<accession>A0ABY8BNE4</accession>
<dbReference type="SUPFAM" id="SSF53300">
    <property type="entry name" value="vWA-like"/>
    <property type="match status" value="1"/>
</dbReference>
<dbReference type="Proteomes" id="UP001213907">
    <property type="component" value="Chromosome"/>
</dbReference>
<protein>
    <submittedName>
        <fullName evidence="3">DUF5801 domain-containing protein</fullName>
    </submittedName>
</protein>
<dbReference type="InterPro" id="IPR044016">
    <property type="entry name" value="Big_13"/>
</dbReference>
<dbReference type="RefSeq" id="WP_275245907.1">
    <property type="nucleotide sequence ID" value="NZ_CP113162.1"/>
</dbReference>
<dbReference type="NCBIfam" id="NF033510">
    <property type="entry name" value="Ca_tandemer"/>
    <property type="match status" value="4"/>
</dbReference>
<evidence type="ECO:0000313" key="4">
    <source>
        <dbReference type="Proteomes" id="UP001213907"/>
    </source>
</evidence>
<dbReference type="InterPro" id="IPR013783">
    <property type="entry name" value="Ig-like_fold"/>
</dbReference>
<dbReference type="SUPFAM" id="SSF51120">
    <property type="entry name" value="beta-Roll"/>
    <property type="match status" value="1"/>
</dbReference>